<reference evidence="1" key="1">
    <citation type="submission" date="2020-04" db="EMBL/GenBank/DDBJ databases">
        <authorList>
            <person name="Chiriac C."/>
            <person name="Salcher M."/>
            <person name="Ghai R."/>
            <person name="Kavagutti S V."/>
        </authorList>
    </citation>
    <scope>NUCLEOTIDE SEQUENCE</scope>
</reference>
<gene>
    <name evidence="1" type="ORF">UFOVP595_57</name>
</gene>
<proteinExistence type="predicted"/>
<organism evidence="1">
    <name type="scientific">uncultured Caudovirales phage</name>
    <dbReference type="NCBI Taxonomy" id="2100421"/>
    <lineage>
        <taxon>Viruses</taxon>
        <taxon>Duplodnaviria</taxon>
        <taxon>Heunggongvirae</taxon>
        <taxon>Uroviricota</taxon>
        <taxon>Caudoviricetes</taxon>
        <taxon>Peduoviridae</taxon>
        <taxon>Maltschvirus</taxon>
        <taxon>Maltschvirus maltsch</taxon>
    </lineage>
</organism>
<evidence type="ECO:0000313" key="1">
    <source>
        <dbReference type="EMBL" id="CAB4152204.1"/>
    </source>
</evidence>
<accession>A0A6J5MZA4</accession>
<dbReference type="EMBL" id="LR796568">
    <property type="protein sequence ID" value="CAB4152204.1"/>
    <property type="molecule type" value="Genomic_DNA"/>
</dbReference>
<sequence length="146" mass="17006">MEFDLTIEEVFNLKDALIEKLGKAGSLSNSHKVEVNEQTTFTEIKIVANEYWFWQNAGRGKTKKGNTPALVRPKIDEWVQKLPTWYKANGAAMTKDEQAFLVTRKIHKEGYEGNHYVDDTLPIYEELINKAVFEDIQNYFNNEFNR</sequence>
<protein>
    <submittedName>
        <fullName evidence="1">Uncharacterized protein</fullName>
    </submittedName>
</protein>
<name>A0A6J5MZA4_9CAUD</name>